<gene>
    <name evidence="1" type="ordered locus">Psta_3000</name>
</gene>
<dbReference type="EMBL" id="CP001848">
    <property type="protein sequence ID" value="ADB17665.1"/>
    <property type="molecule type" value="Genomic_DNA"/>
</dbReference>
<proteinExistence type="predicted"/>
<reference evidence="1 2" key="1">
    <citation type="journal article" date="2009" name="Stand. Genomic Sci.">
        <title>Complete genome sequence of Pirellula staleyi type strain (ATCC 27377).</title>
        <authorList>
            <person name="Clum A."/>
            <person name="Tindall B.J."/>
            <person name="Sikorski J."/>
            <person name="Ivanova N."/>
            <person name="Mavrommatis K."/>
            <person name="Lucas S."/>
            <person name="Glavina del Rio T."/>
            <person name="Nolan M."/>
            <person name="Chen F."/>
            <person name="Tice H."/>
            <person name="Pitluck S."/>
            <person name="Cheng J.F."/>
            <person name="Chertkov O."/>
            <person name="Brettin T."/>
            <person name="Han C."/>
            <person name="Detter J.C."/>
            <person name="Kuske C."/>
            <person name="Bruce D."/>
            <person name="Goodwin L."/>
            <person name="Ovchinikova G."/>
            <person name="Pati A."/>
            <person name="Mikhailova N."/>
            <person name="Chen A."/>
            <person name="Palaniappan K."/>
            <person name="Land M."/>
            <person name="Hauser L."/>
            <person name="Chang Y.J."/>
            <person name="Jeffries C.D."/>
            <person name="Chain P."/>
            <person name="Rohde M."/>
            <person name="Goker M."/>
            <person name="Bristow J."/>
            <person name="Eisen J.A."/>
            <person name="Markowitz V."/>
            <person name="Hugenholtz P."/>
            <person name="Kyrpides N.C."/>
            <person name="Klenk H.P."/>
            <person name="Lapidus A."/>
        </authorList>
    </citation>
    <scope>NUCLEOTIDE SEQUENCE [LARGE SCALE GENOMIC DNA]</scope>
    <source>
        <strain evidence="2">ATCC 27377 / DSM 6068 / ICPB 4128</strain>
    </source>
</reference>
<name>D2R9B5_PIRSD</name>
<evidence type="ECO:0000313" key="2">
    <source>
        <dbReference type="Proteomes" id="UP000001887"/>
    </source>
</evidence>
<dbReference type="HOGENOM" id="CLU_3046437_0_0_0"/>
<accession>D2R9B5</accession>
<evidence type="ECO:0000313" key="1">
    <source>
        <dbReference type="EMBL" id="ADB17665.1"/>
    </source>
</evidence>
<dbReference type="KEGG" id="psl:Psta_3000"/>
<keyword evidence="2" id="KW-1185">Reference proteome</keyword>
<protein>
    <submittedName>
        <fullName evidence="1">Uncharacterized protein</fullName>
    </submittedName>
</protein>
<dbReference type="AlphaFoldDB" id="D2R9B5"/>
<dbReference type="Proteomes" id="UP000001887">
    <property type="component" value="Chromosome"/>
</dbReference>
<sequence>MALLSLLPCYFLAEFFQGCLAFDCQKAYTKVSRRNERLCVSFALAFLVLERFER</sequence>
<organism evidence="1 2">
    <name type="scientific">Pirellula staleyi (strain ATCC 27377 / DSM 6068 / ICPB 4128)</name>
    <name type="common">Pirella staleyi</name>
    <dbReference type="NCBI Taxonomy" id="530564"/>
    <lineage>
        <taxon>Bacteria</taxon>
        <taxon>Pseudomonadati</taxon>
        <taxon>Planctomycetota</taxon>
        <taxon>Planctomycetia</taxon>
        <taxon>Pirellulales</taxon>
        <taxon>Pirellulaceae</taxon>
        <taxon>Pirellula</taxon>
    </lineage>
</organism>